<dbReference type="Proteomes" id="UP001431783">
    <property type="component" value="Unassembled WGS sequence"/>
</dbReference>
<evidence type="ECO:0008006" key="5">
    <source>
        <dbReference type="Google" id="ProtNLM"/>
    </source>
</evidence>
<evidence type="ECO:0000256" key="1">
    <source>
        <dbReference type="SAM" id="Phobius"/>
    </source>
</evidence>
<dbReference type="InterPro" id="IPR012464">
    <property type="entry name" value="DUF1676"/>
</dbReference>
<dbReference type="Pfam" id="PF07898">
    <property type="entry name" value="DUF1676"/>
    <property type="match status" value="1"/>
</dbReference>
<feature type="chain" id="PRO_5043990919" description="Osiris 7" evidence="2">
    <location>
        <begin position="21"/>
        <end position="289"/>
    </location>
</feature>
<gene>
    <name evidence="3" type="ORF">WA026_008521</name>
</gene>
<sequence length="289" mass="31426">MNSKVICAVLGLGLVALTLAGPVVENNNENIENLVNNNEYTSIETALLKKLNNKCSSRDISACMMLKLFTYINKIMKKSSIEYGDIEITQTSTEKFSDETSRSLKDIENMPEDEQMSEVISSKIFSFIKSRSLKWKAFDGTDLVISGNSDKDGAMTLGFSLKPDESNSNGDARKKKNNGMGMMMAAAAMKIGLLKALAFKALVLLVGKALLVSKLALVLAVVIGLKKLFSQEKHVTYEVVAHPQHEHHEHASISSGGGHDSYGGGGGWGRNFDAQSAQNLAYRAHIPSH</sequence>
<reference evidence="3 4" key="1">
    <citation type="submission" date="2023-03" db="EMBL/GenBank/DDBJ databases">
        <title>Genome insight into feeding habits of ladybird beetles.</title>
        <authorList>
            <person name="Li H.-S."/>
            <person name="Huang Y.-H."/>
            <person name="Pang H."/>
        </authorList>
    </citation>
    <scope>NUCLEOTIDE SEQUENCE [LARGE SCALE GENOMIC DNA]</scope>
    <source>
        <strain evidence="3">SYSU_2023b</strain>
        <tissue evidence="3">Whole body</tissue>
    </source>
</reference>
<keyword evidence="2" id="KW-0732">Signal</keyword>
<feature type="transmembrane region" description="Helical" evidence="1">
    <location>
        <begin position="201"/>
        <end position="225"/>
    </location>
</feature>
<keyword evidence="1" id="KW-0812">Transmembrane</keyword>
<organism evidence="3 4">
    <name type="scientific">Henosepilachna vigintioctopunctata</name>
    <dbReference type="NCBI Taxonomy" id="420089"/>
    <lineage>
        <taxon>Eukaryota</taxon>
        <taxon>Metazoa</taxon>
        <taxon>Ecdysozoa</taxon>
        <taxon>Arthropoda</taxon>
        <taxon>Hexapoda</taxon>
        <taxon>Insecta</taxon>
        <taxon>Pterygota</taxon>
        <taxon>Neoptera</taxon>
        <taxon>Endopterygota</taxon>
        <taxon>Coleoptera</taxon>
        <taxon>Polyphaga</taxon>
        <taxon>Cucujiformia</taxon>
        <taxon>Coccinelloidea</taxon>
        <taxon>Coccinellidae</taxon>
        <taxon>Epilachninae</taxon>
        <taxon>Epilachnini</taxon>
        <taxon>Henosepilachna</taxon>
    </lineage>
</organism>
<dbReference type="PANTHER" id="PTHR21879">
    <property type="entry name" value="FI03362P-RELATED-RELATED"/>
    <property type="match status" value="1"/>
</dbReference>
<keyword evidence="4" id="KW-1185">Reference proteome</keyword>
<feature type="signal peptide" evidence="2">
    <location>
        <begin position="1"/>
        <end position="20"/>
    </location>
</feature>
<accession>A0AAW1UAP3</accession>
<dbReference type="EMBL" id="JARQZJ010000063">
    <property type="protein sequence ID" value="KAK9880009.1"/>
    <property type="molecule type" value="Genomic_DNA"/>
</dbReference>
<keyword evidence="1" id="KW-1133">Transmembrane helix</keyword>
<evidence type="ECO:0000256" key="2">
    <source>
        <dbReference type="SAM" id="SignalP"/>
    </source>
</evidence>
<dbReference type="GO" id="GO:0016020">
    <property type="term" value="C:membrane"/>
    <property type="evidence" value="ECO:0007669"/>
    <property type="project" value="TreeGrafter"/>
</dbReference>
<dbReference type="AlphaFoldDB" id="A0AAW1UAP3"/>
<evidence type="ECO:0000313" key="4">
    <source>
        <dbReference type="Proteomes" id="UP001431783"/>
    </source>
</evidence>
<keyword evidence="1" id="KW-0472">Membrane</keyword>
<comment type="caution">
    <text evidence="3">The sequence shown here is derived from an EMBL/GenBank/DDBJ whole genome shotgun (WGS) entry which is preliminary data.</text>
</comment>
<proteinExistence type="predicted"/>
<dbReference type="PANTHER" id="PTHR21879:SF3">
    <property type="entry name" value="FI03378P"/>
    <property type="match status" value="1"/>
</dbReference>
<evidence type="ECO:0000313" key="3">
    <source>
        <dbReference type="EMBL" id="KAK9880009.1"/>
    </source>
</evidence>
<name>A0AAW1UAP3_9CUCU</name>
<protein>
    <recommendedName>
        <fullName evidence="5">Osiris 7</fullName>
    </recommendedName>
</protein>